<evidence type="ECO:0000259" key="5">
    <source>
        <dbReference type="SMART" id="SM00997"/>
    </source>
</evidence>
<evidence type="ECO:0000256" key="2">
    <source>
        <dbReference type="ARBA" id="ARBA00007122"/>
    </source>
</evidence>
<dbReference type="EMBL" id="JAAFYZ010000243">
    <property type="protein sequence ID" value="MBS2553279.1"/>
    <property type="molecule type" value="Genomic_DNA"/>
</dbReference>
<dbReference type="SUPFAM" id="SSF52283">
    <property type="entry name" value="Formate/glycerate dehydrogenase catalytic domain-like"/>
    <property type="match status" value="1"/>
</dbReference>
<sequence>MDTHHRSTATAITELQGTAEQGRLVLTEVLDRIEAAFPAAARRHRLGPGAWLVPLADADADGDGDGDHHGSMLIAIAPASRPRDRGNAQLVLSATVLGRAGIGEADAARALGCLDGVPFTGLETDAFAKQSPLLAGLPEQMKDKPLGECGVVLVGPLLSDLVVQARTLIALGARPEAMTVLKKEYPYKLRSRVEAHLAGLGIAVSPVTEAEAALRLHTARVSEPSVVIDDGGHVLPTLMRSAAELLPFFRGVVEQSMAGIEELEDIVCPDTDPPVSVPVFSVAQSAVKRGIDAHWIAETVVRSARQALPGEGFDGVPALVIGFGTVGQRVAATLRGQRMRVAVHDTEWRRLVAAHEAGYLTAPDLPALLDGHRPVLIVSATGRTGLGGEDLDFLPGECFVVSVSGRASEIDMPGLALRAEQIDEVTGVGARYELPNGPVTVLADGIPVNAPCGDRIPARQSDLTMAAVVWGACALARCWP</sequence>
<dbReference type="RefSeq" id="WP_212019663.1">
    <property type="nucleotide sequence ID" value="NZ_JAAFYZ010000243.1"/>
</dbReference>
<keyword evidence="7" id="KW-1185">Reference proteome</keyword>
<keyword evidence="4" id="KW-0520">NAD</keyword>
<keyword evidence="3" id="KW-0554">One-carbon metabolism</keyword>
<comment type="similarity">
    <text evidence="2">Belongs to the adenosylhomocysteinase family.</text>
</comment>
<accession>A0ABS5L4Z2</accession>
<feature type="domain" description="S-adenosyl-L-homocysteine hydrolase NAD binding" evidence="5">
    <location>
        <begin position="292"/>
        <end position="455"/>
    </location>
</feature>
<dbReference type="InterPro" id="IPR042172">
    <property type="entry name" value="Adenosylhomocyst_ase-like_sf"/>
</dbReference>
<name>A0ABS5L4Z2_9ACTN</name>
<dbReference type="Gene3D" id="3.40.50.1480">
    <property type="entry name" value="Adenosylhomocysteinase-like"/>
    <property type="match status" value="1"/>
</dbReference>
<dbReference type="PANTHER" id="PTHR23420:SF0">
    <property type="entry name" value="ADENOSYLHOMOCYSTEINASE"/>
    <property type="match status" value="1"/>
</dbReference>
<evidence type="ECO:0000313" key="7">
    <source>
        <dbReference type="Proteomes" id="UP000730482"/>
    </source>
</evidence>
<protein>
    <recommendedName>
        <fullName evidence="5">S-adenosyl-L-homocysteine hydrolase NAD binding domain-containing protein</fullName>
    </recommendedName>
</protein>
<evidence type="ECO:0000256" key="3">
    <source>
        <dbReference type="ARBA" id="ARBA00022563"/>
    </source>
</evidence>
<dbReference type="InterPro" id="IPR036291">
    <property type="entry name" value="NAD(P)-bd_dom_sf"/>
</dbReference>
<dbReference type="SUPFAM" id="SSF51735">
    <property type="entry name" value="NAD(P)-binding Rossmann-fold domains"/>
    <property type="match status" value="1"/>
</dbReference>
<dbReference type="Gene3D" id="3.40.50.720">
    <property type="entry name" value="NAD(P)-binding Rossmann-like Domain"/>
    <property type="match status" value="1"/>
</dbReference>
<dbReference type="InterPro" id="IPR015878">
    <property type="entry name" value="Ado_hCys_hydrolase_NAD-bd"/>
</dbReference>
<dbReference type="SMART" id="SM00997">
    <property type="entry name" value="AdoHcyase_NAD"/>
    <property type="match status" value="1"/>
</dbReference>
<evidence type="ECO:0000256" key="4">
    <source>
        <dbReference type="ARBA" id="ARBA00023027"/>
    </source>
</evidence>
<evidence type="ECO:0000313" key="6">
    <source>
        <dbReference type="EMBL" id="MBS2553279.1"/>
    </source>
</evidence>
<dbReference type="Pfam" id="PF00670">
    <property type="entry name" value="AdoHcyase_NAD"/>
    <property type="match status" value="1"/>
</dbReference>
<gene>
    <name evidence="6" type="ORF">KGQ19_41140</name>
</gene>
<comment type="caution">
    <text evidence="6">The sequence shown here is derived from an EMBL/GenBank/DDBJ whole genome shotgun (WGS) entry which is preliminary data.</text>
</comment>
<dbReference type="PANTHER" id="PTHR23420">
    <property type="entry name" value="ADENOSYLHOMOCYSTEINASE"/>
    <property type="match status" value="1"/>
</dbReference>
<dbReference type="Proteomes" id="UP000730482">
    <property type="component" value="Unassembled WGS sequence"/>
</dbReference>
<reference evidence="6 7" key="1">
    <citation type="submission" date="2020-02" db="EMBL/GenBank/DDBJ databases">
        <title>Acidophilic actinobacteria isolated from forest soil.</title>
        <authorList>
            <person name="Golinska P."/>
        </authorList>
    </citation>
    <scope>NUCLEOTIDE SEQUENCE [LARGE SCALE GENOMIC DNA]</scope>
    <source>
        <strain evidence="6 7">NL8</strain>
    </source>
</reference>
<proteinExistence type="inferred from homology"/>
<organism evidence="6 7">
    <name type="scientific">Catenulispora pinistramenti</name>
    <dbReference type="NCBI Taxonomy" id="2705254"/>
    <lineage>
        <taxon>Bacteria</taxon>
        <taxon>Bacillati</taxon>
        <taxon>Actinomycetota</taxon>
        <taxon>Actinomycetes</taxon>
        <taxon>Catenulisporales</taxon>
        <taxon>Catenulisporaceae</taxon>
        <taxon>Catenulispora</taxon>
    </lineage>
</organism>
<comment type="cofactor">
    <cofactor evidence="1">
        <name>NAD(+)</name>
        <dbReference type="ChEBI" id="CHEBI:57540"/>
    </cofactor>
</comment>
<evidence type="ECO:0000256" key="1">
    <source>
        <dbReference type="ARBA" id="ARBA00001911"/>
    </source>
</evidence>
<dbReference type="InterPro" id="IPR000043">
    <property type="entry name" value="Adenosylhomocysteinase-like"/>
</dbReference>